<feature type="region of interest" description="Disordered" evidence="1">
    <location>
        <begin position="332"/>
        <end position="355"/>
    </location>
</feature>
<name>A0ABP9Z1Q2_9FUNG</name>
<feature type="compositionally biased region" description="Pro residues" evidence="1">
    <location>
        <begin position="196"/>
        <end position="206"/>
    </location>
</feature>
<evidence type="ECO:0000256" key="1">
    <source>
        <dbReference type="SAM" id="MobiDB-lite"/>
    </source>
</evidence>
<gene>
    <name evidence="3" type="ORF">MFLAVUS_006488</name>
</gene>
<sequence>MAKSKRSMNPADAMRKQQRKRELKKNKEARKNLRENVLAKKDVGKVKQEIARLEHLANIGQLDRNGTSRLEELKTEAAKIEKAKKATELTGAQAAYAARMQENEKKTEKEARKLVYDPKSGKFVPAKKKDKKVSSSSAQSGSESDSSSSSSSDTSDSEEDSSDLDSETELIEPPLPAAEAEQKKALTESDDEYEIPLPPGPPPPRPFDSQFTPIQQARVPPPPPPGGPPPGMTPFRYTPGGRIPPPPPPMHFHQPVMMGVPPAMPYHYQPFTAPVHYQQPAAPTTVTPITTEAAPVAAVAPTISAEPQLRDLQKELLGFVPAAIRRKQAAAKKVAALPKGARPNINPAPSLEAEE</sequence>
<feature type="domain" description="Wbp11/ELF5/Saf1 N-terminal" evidence="2">
    <location>
        <begin position="5"/>
        <end position="82"/>
    </location>
</feature>
<feature type="compositionally biased region" description="Acidic residues" evidence="1">
    <location>
        <begin position="155"/>
        <end position="170"/>
    </location>
</feature>
<comment type="caution">
    <text evidence="3">The sequence shown here is derived from an EMBL/GenBank/DDBJ whole genome shotgun (WGS) entry which is preliminary data.</text>
</comment>
<feature type="compositionally biased region" description="Low complexity" evidence="1">
    <location>
        <begin position="332"/>
        <end position="341"/>
    </location>
</feature>
<protein>
    <recommendedName>
        <fullName evidence="2">Wbp11/ELF5/Saf1 N-terminal domain-containing protein</fullName>
    </recommendedName>
</protein>
<feature type="compositionally biased region" description="Low complexity" evidence="1">
    <location>
        <begin position="134"/>
        <end position="154"/>
    </location>
</feature>
<reference evidence="3 4" key="1">
    <citation type="submission" date="2024-04" db="EMBL/GenBank/DDBJ databases">
        <title>genome sequences of Mucor flavus KT1a and Helicostylum pulchrum KT1b strains isolated from the surface of a dry-aged beef.</title>
        <authorList>
            <person name="Toyotome T."/>
            <person name="Hosono M."/>
            <person name="Torimaru M."/>
            <person name="Fukuda K."/>
            <person name="Mikami N."/>
        </authorList>
    </citation>
    <scope>NUCLEOTIDE SEQUENCE [LARGE SCALE GENOMIC DNA]</scope>
    <source>
        <strain evidence="3 4">KT1a</strain>
    </source>
</reference>
<feature type="compositionally biased region" description="Basic and acidic residues" evidence="1">
    <location>
        <begin position="101"/>
        <end position="120"/>
    </location>
</feature>
<dbReference type="EMBL" id="BAABUK010000015">
    <property type="protein sequence ID" value="GAA5813022.1"/>
    <property type="molecule type" value="Genomic_DNA"/>
</dbReference>
<evidence type="ECO:0000259" key="2">
    <source>
        <dbReference type="Pfam" id="PF09429"/>
    </source>
</evidence>
<dbReference type="Proteomes" id="UP001473302">
    <property type="component" value="Unassembled WGS sequence"/>
</dbReference>
<organism evidence="3 4">
    <name type="scientific">Mucor flavus</name>
    <dbReference type="NCBI Taxonomy" id="439312"/>
    <lineage>
        <taxon>Eukaryota</taxon>
        <taxon>Fungi</taxon>
        <taxon>Fungi incertae sedis</taxon>
        <taxon>Mucoromycota</taxon>
        <taxon>Mucoromycotina</taxon>
        <taxon>Mucoromycetes</taxon>
        <taxon>Mucorales</taxon>
        <taxon>Mucorineae</taxon>
        <taxon>Mucoraceae</taxon>
        <taxon>Mucor</taxon>
    </lineage>
</organism>
<dbReference type="InterPro" id="IPR019007">
    <property type="entry name" value="Wbp11/ELF5/Saf1_N"/>
</dbReference>
<proteinExistence type="predicted"/>
<evidence type="ECO:0000313" key="3">
    <source>
        <dbReference type="EMBL" id="GAA5813022.1"/>
    </source>
</evidence>
<evidence type="ECO:0000313" key="4">
    <source>
        <dbReference type="Proteomes" id="UP001473302"/>
    </source>
</evidence>
<accession>A0ABP9Z1Q2</accession>
<feature type="region of interest" description="Disordered" evidence="1">
    <location>
        <begin position="100"/>
        <end position="250"/>
    </location>
</feature>
<feature type="compositionally biased region" description="Pro residues" evidence="1">
    <location>
        <begin position="219"/>
        <end position="232"/>
    </location>
</feature>
<keyword evidence="4" id="KW-1185">Reference proteome</keyword>
<feature type="region of interest" description="Disordered" evidence="1">
    <location>
        <begin position="1"/>
        <end position="33"/>
    </location>
</feature>
<dbReference type="Pfam" id="PF09429">
    <property type="entry name" value="Wbp11"/>
    <property type="match status" value="1"/>
</dbReference>